<dbReference type="OrthoDB" id="2020171at2759"/>
<feature type="transmembrane region" description="Helical" evidence="1">
    <location>
        <begin position="91"/>
        <end position="107"/>
    </location>
</feature>
<gene>
    <name evidence="2" type="ORF">FRACYDRAFT_249042</name>
</gene>
<feature type="transmembrane region" description="Helical" evidence="1">
    <location>
        <begin position="315"/>
        <end position="334"/>
    </location>
</feature>
<feature type="transmembrane region" description="Helical" evidence="1">
    <location>
        <begin position="246"/>
        <end position="264"/>
    </location>
</feature>
<feature type="transmembrane region" description="Helical" evidence="1">
    <location>
        <begin position="141"/>
        <end position="163"/>
    </location>
</feature>
<dbReference type="KEGG" id="fcy:FRACYDRAFT_249042"/>
<keyword evidence="1" id="KW-0812">Transmembrane</keyword>
<accession>A0A1E7ETD4</accession>
<protein>
    <submittedName>
        <fullName evidence="2">Uncharacterized protein</fullName>
    </submittedName>
</protein>
<name>A0A1E7ETD4_9STRA</name>
<dbReference type="InParanoid" id="A0A1E7ETD4"/>
<feature type="transmembrane region" description="Helical" evidence="1">
    <location>
        <begin position="183"/>
        <end position="204"/>
    </location>
</feature>
<dbReference type="EMBL" id="KV784377">
    <property type="protein sequence ID" value="OEU09129.1"/>
    <property type="molecule type" value="Genomic_DNA"/>
</dbReference>
<keyword evidence="3" id="KW-1185">Reference proteome</keyword>
<feature type="transmembrane region" description="Helical" evidence="1">
    <location>
        <begin position="354"/>
        <end position="376"/>
    </location>
</feature>
<dbReference type="AlphaFoldDB" id="A0A1E7ETD4"/>
<keyword evidence="1" id="KW-1133">Transmembrane helix</keyword>
<dbReference type="PROSITE" id="PS51257">
    <property type="entry name" value="PROKAR_LIPOPROTEIN"/>
    <property type="match status" value="1"/>
</dbReference>
<feature type="transmembrane region" description="Helical" evidence="1">
    <location>
        <begin position="284"/>
        <end position="303"/>
    </location>
</feature>
<dbReference type="Proteomes" id="UP000095751">
    <property type="component" value="Unassembled WGS sequence"/>
</dbReference>
<reference evidence="2 3" key="1">
    <citation type="submission" date="2016-09" db="EMBL/GenBank/DDBJ databases">
        <title>Extensive genetic diversity and differential bi-allelic expression allows diatom success in the polar Southern Ocean.</title>
        <authorList>
            <consortium name="DOE Joint Genome Institute"/>
            <person name="Mock T."/>
            <person name="Otillar R.P."/>
            <person name="Strauss J."/>
            <person name="Dupont C."/>
            <person name="Frickenhaus S."/>
            <person name="Maumus F."/>
            <person name="Mcmullan M."/>
            <person name="Sanges R."/>
            <person name="Schmutz J."/>
            <person name="Toseland A."/>
            <person name="Valas R."/>
            <person name="Veluchamy A."/>
            <person name="Ward B.J."/>
            <person name="Allen A."/>
            <person name="Barry K."/>
            <person name="Falciatore A."/>
            <person name="Ferrante M."/>
            <person name="Fortunato A.E."/>
            <person name="Gloeckner G."/>
            <person name="Gruber A."/>
            <person name="Hipkin R."/>
            <person name="Janech M."/>
            <person name="Kroth P."/>
            <person name="Leese F."/>
            <person name="Lindquist E."/>
            <person name="Lyon B.R."/>
            <person name="Martin J."/>
            <person name="Mayer C."/>
            <person name="Parker M."/>
            <person name="Quesneville H."/>
            <person name="Raymond J."/>
            <person name="Uhlig C."/>
            <person name="Valentin K.U."/>
            <person name="Worden A.Z."/>
            <person name="Armbrust E.V."/>
            <person name="Bowler C."/>
            <person name="Green B."/>
            <person name="Moulton V."/>
            <person name="Van Oosterhout C."/>
            <person name="Grigoriev I."/>
        </authorList>
    </citation>
    <scope>NUCLEOTIDE SEQUENCE [LARGE SCALE GENOMIC DNA]</scope>
    <source>
        <strain evidence="2 3">CCMP1102</strain>
    </source>
</reference>
<evidence type="ECO:0000256" key="1">
    <source>
        <dbReference type="SAM" id="Phobius"/>
    </source>
</evidence>
<feature type="transmembrane region" description="Helical" evidence="1">
    <location>
        <begin position="216"/>
        <end position="234"/>
    </location>
</feature>
<evidence type="ECO:0000313" key="2">
    <source>
        <dbReference type="EMBL" id="OEU09129.1"/>
    </source>
</evidence>
<keyword evidence="1" id="KW-0472">Membrane</keyword>
<organism evidence="2 3">
    <name type="scientific">Fragilariopsis cylindrus CCMP1102</name>
    <dbReference type="NCBI Taxonomy" id="635003"/>
    <lineage>
        <taxon>Eukaryota</taxon>
        <taxon>Sar</taxon>
        <taxon>Stramenopiles</taxon>
        <taxon>Ochrophyta</taxon>
        <taxon>Bacillariophyta</taxon>
        <taxon>Bacillariophyceae</taxon>
        <taxon>Bacillariophycidae</taxon>
        <taxon>Bacillariales</taxon>
        <taxon>Bacillariaceae</taxon>
        <taxon>Fragilariopsis</taxon>
    </lineage>
</organism>
<sequence>MKIWPSIILSGLLGGSCFCNAFVAPNGRRIVTITGNGMDTMKIARYLDDCSALRVSPEGTETESKVQRLDATSTSNDIDLLNKKLLSPQDFIPLGILATIIFSFVYFDLTLLQNDHFIKINELEATDRYFEFSKFFADNGLLSFALIFTHILPLTFITPLIFLSVEDKGEIIQQDHPQFNPALMILSFALCAMGLGIETCWHIIDSWYYDKEFHIFNFSFYFFLTSAFSLWGTALESDKFWNAINFLVLGAICLWYPVGMANAFELPYPSYVPGDWEETLRAVGGTKAPCIAGLAVPFIPIWLKGREIFGDKMTTVAILSVVVNLAFIFALAIFGNTAPPFNPTQDDLSQLNYVFHILHDLAGTEAGVIYFAYLIWSYEPKSERMS</sequence>
<proteinExistence type="predicted"/>
<feature type="transmembrane region" description="Helical" evidence="1">
    <location>
        <begin position="6"/>
        <end position="24"/>
    </location>
</feature>
<evidence type="ECO:0000313" key="3">
    <source>
        <dbReference type="Proteomes" id="UP000095751"/>
    </source>
</evidence>